<comment type="caution">
    <text evidence="1">The sequence shown here is derived from an EMBL/GenBank/DDBJ whole genome shotgun (WGS) entry which is preliminary data.</text>
</comment>
<organism evidence="1 2">
    <name type="scientific">Kitasatospora phosalacinea</name>
    <dbReference type="NCBI Taxonomy" id="2065"/>
    <lineage>
        <taxon>Bacteria</taxon>
        <taxon>Bacillati</taxon>
        <taxon>Actinomycetota</taxon>
        <taxon>Actinomycetes</taxon>
        <taxon>Kitasatosporales</taxon>
        <taxon>Streptomycetaceae</taxon>
        <taxon>Kitasatospora</taxon>
    </lineage>
</organism>
<name>A0A9W6V734_9ACTN</name>
<evidence type="ECO:0000313" key="2">
    <source>
        <dbReference type="Proteomes" id="UP001165041"/>
    </source>
</evidence>
<protein>
    <submittedName>
        <fullName evidence="1">Uncharacterized protein</fullName>
    </submittedName>
</protein>
<gene>
    <name evidence="1" type="ORF">Kpho02_71490</name>
</gene>
<evidence type="ECO:0000313" key="1">
    <source>
        <dbReference type="EMBL" id="GLW74852.1"/>
    </source>
</evidence>
<dbReference type="RefSeq" id="WP_285740413.1">
    <property type="nucleotide sequence ID" value="NZ_BSSA01000040.1"/>
</dbReference>
<dbReference type="Proteomes" id="UP001165041">
    <property type="component" value="Unassembled WGS sequence"/>
</dbReference>
<dbReference type="EMBL" id="BSSA01000040">
    <property type="protein sequence ID" value="GLW74852.1"/>
    <property type="molecule type" value="Genomic_DNA"/>
</dbReference>
<dbReference type="AlphaFoldDB" id="A0A9W6V734"/>
<sequence>MENWDFREWQAALSALDGRGAALVGLAAATRISGCLGDERFRRHGDSGSAIVTELLRKCWTDAANDEGASPAELQELVDRLADWSREYTDLSLAELFRSYGTPVGDGEDEDAVDLDDFMEQAVPEGAVMAHLDALNAVSEAVVACARGPWDGALRCLQTAAVAAGQGDPRLPGPGVELQRQREDLELVRASSTNGWGPAAAELRARAEADARGWQQATERLDLLHD</sequence>
<proteinExistence type="predicted"/>
<accession>A0A9W6V734</accession>
<reference evidence="1" key="1">
    <citation type="submission" date="2023-02" db="EMBL/GenBank/DDBJ databases">
        <title>Kitasatospora phosalacinea NBRC 14627.</title>
        <authorList>
            <person name="Ichikawa N."/>
            <person name="Sato H."/>
            <person name="Tonouchi N."/>
        </authorList>
    </citation>
    <scope>NUCLEOTIDE SEQUENCE</scope>
    <source>
        <strain evidence="1">NBRC 14627</strain>
    </source>
</reference>